<gene>
    <name evidence="1" type="ORF">MFLAVUS_002580</name>
</gene>
<evidence type="ECO:0000313" key="1">
    <source>
        <dbReference type="EMBL" id="GAA5809175.1"/>
    </source>
</evidence>
<sequence length="356" mass="40867">MFHIDTFISANAAELINNILTICAMDSNSIKINFNRILRTQVYRFTISYFLSTSNVPEVSFSPPAIALTFTEYYEVEMRQGFQNCLNTDIDHTLRGVRAHIQCYLDVTRFNDVQYKGTLDLSYWRSIGPSLFFLQKVCPSNCNPYNWEYQNLTEIAVLLCSKTILVLKNKGLTQVQNNILKVFLFFLLVAIVSAADSGSYKVPGLGRRKRQILNAGGRFLDVAIAMLESEELKTDYVYGDGKSGDSANFGIFKQNFFMLRTSTTQFKKYTSSESYNVGSILNKKLAMDLKARHEFQKFYGADIWFAGHRNGESGLNHPYTQDITNYKNGVNWIHDQLTSKKEYLTDDTRFWIYVLD</sequence>
<proteinExistence type="predicted"/>
<dbReference type="InterPro" id="IPR049168">
    <property type="entry name" value="Glyco_hydro_134"/>
</dbReference>
<reference evidence="1 2" key="1">
    <citation type="submission" date="2024-04" db="EMBL/GenBank/DDBJ databases">
        <title>genome sequences of Mucor flavus KT1a and Helicostylum pulchrum KT1b strains isolated from the surface of a dry-aged beef.</title>
        <authorList>
            <person name="Toyotome T."/>
            <person name="Hosono M."/>
            <person name="Torimaru M."/>
            <person name="Fukuda K."/>
            <person name="Mikami N."/>
        </authorList>
    </citation>
    <scope>NUCLEOTIDE SEQUENCE [LARGE SCALE GENOMIC DNA]</scope>
    <source>
        <strain evidence="1 2">KT1a</strain>
    </source>
</reference>
<name>A0ABP9YQP3_9FUNG</name>
<comment type="caution">
    <text evidence="1">The sequence shown here is derived from an EMBL/GenBank/DDBJ whole genome shotgun (WGS) entry which is preliminary data.</text>
</comment>
<keyword evidence="2" id="KW-1185">Reference proteome</keyword>
<dbReference type="CDD" id="cd19610">
    <property type="entry name" value="mannanase_GH134"/>
    <property type="match status" value="1"/>
</dbReference>
<dbReference type="Proteomes" id="UP001473302">
    <property type="component" value="Unassembled WGS sequence"/>
</dbReference>
<organism evidence="1 2">
    <name type="scientific">Mucor flavus</name>
    <dbReference type="NCBI Taxonomy" id="439312"/>
    <lineage>
        <taxon>Eukaryota</taxon>
        <taxon>Fungi</taxon>
        <taxon>Fungi incertae sedis</taxon>
        <taxon>Mucoromycota</taxon>
        <taxon>Mucoromycotina</taxon>
        <taxon>Mucoromycetes</taxon>
        <taxon>Mucorales</taxon>
        <taxon>Mucorineae</taxon>
        <taxon>Mucoraceae</taxon>
        <taxon>Mucor</taxon>
    </lineage>
</organism>
<dbReference type="Pfam" id="PF21087">
    <property type="entry name" value="Glyco_hydro_134"/>
    <property type="match status" value="1"/>
</dbReference>
<dbReference type="EMBL" id="BAABUK010000004">
    <property type="protein sequence ID" value="GAA5809175.1"/>
    <property type="molecule type" value="Genomic_DNA"/>
</dbReference>
<accession>A0ABP9YQP3</accession>
<evidence type="ECO:0000313" key="2">
    <source>
        <dbReference type="Proteomes" id="UP001473302"/>
    </source>
</evidence>
<protein>
    <submittedName>
        <fullName evidence="1">Uncharacterized protein</fullName>
    </submittedName>
</protein>